<dbReference type="GO" id="GO:0046872">
    <property type="term" value="F:metal ion binding"/>
    <property type="evidence" value="ECO:0007669"/>
    <property type="project" value="UniProtKB-KW"/>
</dbReference>
<dbReference type="PROSITE" id="PS01099">
    <property type="entry name" value="COMPLEX1_24K"/>
    <property type="match status" value="1"/>
</dbReference>
<keyword evidence="3" id="KW-0479">Metal-binding</keyword>
<dbReference type="FunFam" id="3.40.30.10:FF:000097">
    <property type="entry name" value="NADH dehydrogenase [ubiquinone] flavoprotein 2"/>
    <property type="match status" value="1"/>
</dbReference>
<accession>A0A2N9F659</accession>
<comment type="cofactor">
    <cofactor evidence="6">
        <name>[2Fe-2S] cluster</name>
        <dbReference type="ChEBI" id="CHEBI:190135"/>
    </cofactor>
</comment>
<evidence type="ECO:0000256" key="1">
    <source>
        <dbReference type="ARBA" id="ARBA00010643"/>
    </source>
</evidence>
<dbReference type="GO" id="GO:0006120">
    <property type="term" value="P:mitochondrial electron transport, NADH to ubiquinone"/>
    <property type="evidence" value="ECO:0007669"/>
    <property type="project" value="TreeGrafter"/>
</dbReference>
<gene>
    <name evidence="9" type="ORF">FSB_LOCUS10146</name>
</gene>
<keyword evidence="5" id="KW-0411">Iron-sulfur</keyword>
<dbReference type="InterPro" id="IPR036249">
    <property type="entry name" value="Thioredoxin-like_sf"/>
</dbReference>
<proteinExistence type="inferred from homology"/>
<keyword evidence="4" id="KW-0408">Iron</keyword>
<name>A0A2N9F659_FAGSY</name>
<dbReference type="Pfam" id="PF13966">
    <property type="entry name" value="zf-RVT"/>
    <property type="match status" value="1"/>
</dbReference>
<comment type="similarity">
    <text evidence="1">Belongs to the complex I 24 kDa subunit family.</text>
</comment>
<dbReference type="CDD" id="cd03064">
    <property type="entry name" value="TRX_Fd_NuoE"/>
    <property type="match status" value="1"/>
</dbReference>
<evidence type="ECO:0000256" key="3">
    <source>
        <dbReference type="ARBA" id="ARBA00022723"/>
    </source>
</evidence>
<dbReference type="InterPro" id="IPR041921">
    <property type="entry name" value="NuoE_N"/>
</dbReference>
<reference evidence="9" key="1">
    <citation type="submission" date="2018-02" db="EMBL/GenBank/DDBJ databases">
        <authorList>
            <person name="Cohen D.B."/>
            <person name="Kent A.D."/>
        </authorList>
    </citation>
    <scope>NUCLEOTIDE SEQUENCE</scope>
</reference>
<feature type="domain" description="Reverse transcriptase zinc-binding" evidence="8">
    <location>
        <begin position="640"/>
        <end position="724"/>
    </location>
</feature>
<dbReference type="Gene3D" id="3.40.30.10">
    <property type="entry name" value="Glutaredoxin"/>
    <property type="match status" value="1"/>
</dbReference>
<protein>
    <recommendedName>
        <fullName evidence="8">Reverse transcriptase zinc-binding domain-containing protein</fullName>
    </recommendedName>
</protein>
<evidence type="ECO:0000313" key="9">
    <source>
        <dbReference type="EMBL" id="SPC82264.1"/>
    </source>
</evidence>
<dbReference type="SUPFAM" id="SSF52833">
    <property type="entry name" value="Thioredoxin-like"/>
    <property type="match status" value="1"/>
</dbReference>
<dbReference type="PANTHER" id="PTHR10371">
    <property type="entry name" value="NADH DEHYDROGENASE UBIQUINONE FLAVOPROTEIN 2, MITOCHONDRIAL"/>
    <property type="match status" value="1"/>
</dbReference>
<dbReference type="GO" id="GO:0051537">
    <property type="term" value="F:2 iron, 2 sulfur cluster binding"/>
    <property type="evidence" value="ECO:0007669"/>
    <property type="project" value="UniProtKB-KW"/>
</dbReference>
<feature type="region of interest" description="Disordered" evidence="7">
    <location>
        <begin position="862"/>
        <end position="900"/>
    </location>
</feature>
<evidence type="ECO:0000256" key="7">
    <source>
        <dbReference type="SAM" id="MobiDB-lite"/>
    </source>
</evidence>
<dbReference type="InterPro" id="IPR042128">
    <property type="entry name" value="NuoE_dom"/>
</dbReference>
<dbReference type="GO" id="GO:0005739">
    <property type="term" value="C:mitochondrion"/>
    <property type="evidence" value="ECO:0007669"/>
    <property type="project" value="GOC"/>
</dbReference>
<dbReference type="AlphaFoldDB" id="A0A2N9F659"/>
<dbReference type="PANTHER" id="PTHR10371:SF3">
    <property type="entry name" value="NADH DEHYDROGENASE [UBIQUINONE] FLAVOPROTEIN 2, MITOCHONDRIAL"/>
    <property type="match status" value="1"/>
</dbReference>
<evidence type="ECO:0000259" key="8">
    <source>
        <dbReference type="Pfam" id="PF13966"/>
    </source>
</evidence>
<dbReference type="EMBL" id="OIVN01000568">
    <property type="protein sequence ID" value="SPC82264.1"/>
    <property type="molecule type" value="Genomic_DNA"/>
</dbReference>
<keyword evidence="2" id="KW-0001">2Fe-2S</keyword>
<feature type="compositionally biased region" description="Polar residues" evidence="7">
    <location>
        <begin position="867"/>
        <end position="886"/>
    </location>
</feature>
<dbReference type="Pfam" id="PF01257">
    <property type="entry name" value="2Fe-2S_thioredx"/>
    <property type="match status" value="1"/>
</dbReference>
<evidence type="ECO:0000256" key="2">
    <source>
        <dbReference type="ARBA" id="ARBA00022714"/>
    </source>
</evidence>
<evidence type="ECO:0000256" key="5">
    <source>
        <dbReference type="ARBA" id="ARBA00023014"/>
    </source>
</evidence>
<evidence type="ECO:0000256" key="6">
    <source>
        <dbReference type="ARBA" id="ARBA00034078"/>
    </source>
</evidence>
<organism evidence="9">
    <name type="scientific">Fagus sylvatica</name>
    <name type="common">Beechnut</name>
    <dbReference type="NCBI Taxonomy" id="28930"/>
    <lineage>
        <taxon>Eukaryota</taxon>
        <taxon>Viridiplantae</taxon>
        <taxon>Streptophyta</taxon>
        <taxon>Embryophyta</taxon>
        <taxon>Tracheophyta</taxon>
        <taxon>Spermatophyta</taxon>
        <taxon>Magnoliopsida</taxon>
        <taxon>eudicotyledons</taxon>
        <taxon>Gunneridae</taxon>
        <taxon>Pentapetalae</taxon>
        <taxon>rosids</taxon>
        <taxon>fabids</taxon>
        <taxon>Fagales</taxon>
        <taxon>Fagaceae</taxon>
        <taxon>Fagus</taxon>
    </lineage>
</organism>
<dbReference type="Gene3D" id="1.10.10.1590">
    <property type="entry name" value="NADH-quinone oxidoreductase subunit E"/>
    <property type="match status" value="2"/>
</dbReference>
<evidence type="ECO:0000256" key="4">
    <source>
        <dbReference type="ARBA" id="ARBA00023004"/>
    </source>
</evidence>
<sequence>MHLQVKEILSHYPSNYKQSAVIPLLDLAQQQHGGWLPVSAMNAGGFPTIFGDSIEHHGRWEAEEMGMERGTLAIFMVSSNMSVIVAQASLEDMEILDVTPIRSYNGAFTQGNLLGEEHSEWVQQHMVEFSKLTGVSIEGFEVEAMNLFVAIEKRWRNIGGADTISKDPHKKPRKGLRELRKLSTTINYDSSVKQGSRRISGVNTISMHMRIISWNVRGLNCREKRNVQDQYEWAFSGVYGPNVDTERYLLWKELAGVRSWWGAPWFIGADFNVGSPSFVLAIKLKALKEDLKQWNKETFGDIRLKIIGAYERVTNPGVKRKSRKVNRGRYSFSDEYSVMEALSGLIDRAIAGGFFEGFSVNNLHNIALKVSHLVFTDDTLIICSADRDQLLHLKGVLLCIEAVLGARITSLPMKYLGLPLGARFKSKDIWIQKCLARWKRIYLSKGGRLTLIKSTLSSSPYLLIPLPSSIAKRMEKIQRDFLWGGLGDEFKYHLVNWRNVIVSKYESGRGDWYSKEGRGGHGVCLWKHIHSGCSHFTRFISYSIGSGDMVNFWLDVWCGNEPLKDTFPNLYNIAQNKQAKVADYLSWHNDEKVWSVIFLRSLQDWEVEGFITFMDILYTHKLNREEEDHMRWNHTRSGKFEVSSYYKLLSPGGNPIFPWKSVWQAKVPHKVAFFTWLAALGKNLTIDNLHCRKVSIFDWCLMCKRAGESGDHLFLHCEYIRDLWSMIFCIFGIQWVMPYKVAKVIEVAPIRVYEVATFYSMFNRTKVGKYHLLVCGTTPCMIRGSREIEDALLKHLGVKRNEVTKDGLFSVGEMECMGSCVNAPMITVADYSNGSEGYTYNYYEDVTTRRVVEIVEILRRGEKLPPGTQNPQRTMSGPEGGNTTLLSDPKLPPCRDLDAC</sequence>
<dbReference type="InterPro" id="IPR002023">
    <property type="entry name" value="NuoE-like"/>
</dbReference>
<dbReference type="GO" id="GO:0003954">
    <property type="term" value="F:NADH dehydrogenase activity"/>
    <property type="evidence" value="ECO:0007669"/>
    <property type="project" value="TreeGrafter"/>
</dbReference>
<dbReference type="InterPro" id="IPR026960">
    <property type="entry name" value="RVT-Znf"/>
</dbReference>